<sequence length="386" mass="42032">MRIAFNASILRAPRTGIGQYVTGLVTALQQREDVEISLFLGRRWSLTLPLPTASAQMARVMQVARATSLLRGMPGAYRLRRFVEQRAFAAGVRRQPVDLYHEPSLWPFDSFNGTGPLVMTLHDLTHVHYPETQPRARLAEIERHVGKGVARAARILVDSAYIGREVVSHFGLPTDKVVVAPLGCGAEFHPRTEAQTRAALQPLGLRHGSYLLCVGTLEPRKNLLLTLRAYARLPDALRKQYPLLIVGMAGWGEDTFAGELRAALAGGHVRLAGYLGQARLAEVVAGARALVYPSLYEGFGLPVVEAMASGTPVIVSDRASLPEVAGAAGLIVDADDDVGLAAAMQMLLGDDPEWQRRCQAGLQQAAQFTWRRCAEITVQTYRAVLA</sequence>
<name>A0A7Z7HPH4_9PROT</name>
<dbReference type="InterPro" id="IPR028098">
    <property type="entry name" value="Glyco_trans_4-like_N"/>
</dbReference>
<evidence type="ECO:0000256" key="1">
    <source>
        <dbReference type="ARBA" id="ARBA00022679"/>
    </source>
</evidence>
<dbReference type="GO" id="GO:0016757">
    <property type="term" value="F:glycosyltransferase activity"/>
    <property type="evidence" value="ECO:0007669"/>
    <property type="project" value="InterPro"/>
</dbReference>
<dbReference type="PANTHER" id="PTHR46401">
    <property type="entry name" value="GLYCOSYLTRANSFERASE WBBK-RELATED"/>
    <property type="match status" value="1"/>
</dbReference>
<dbReference type="Pfam" id="PF00534">
    <property type="entry name" value="Glycos_transf_1"/>
    <property type="match status" value="1"/>
</dbReference>
<proteinExistence type="predicted"/>
<dbReference type="Proteomes" id="UP000242886">
    <property type="component" value="Chromosome SDENCHOL"/>
</dbReference>
<accession>A0A7Z7HPH4</accession>
<dbReference type="RefSeq" id="WP_154715980.1">
    <property type="nucleotide sequence ID" value="NZ_LT837803.1"/>
</dbReference>
<feature type="domain" description="Glycosyl transferase family 1" evidence="2">
    <location>
        <begin position="210"/>
        <end position="357"/>
    </location>
</feature>
<reference evidence="4" key="1">
    <citation type="submission" date="2017-03" db="EMBL/GenBank/DDBJ databases">
        <authorList>
            <consortium name="AG Boll"/>
        </authorList>
    </citation>
    <scope>NUCLEOTIDE SEQUENCE [LARGE SCALE GENOMIC DNA]</scope>
    <source>
        <strain evidence="4">Chol</strain>
    </source>
</reference>
<keyword evidence="5" id="KW-1185">Reference proteome</keyword>
<feature type="domain" description="Glycosyltransferase subfamily 4-like N-terminal" evidence="3">
    <location>
        <begin position="16"/>
        <end position="183"/>
    </location>
</feature>
<dbReference type="GO" id="GO:0009103">
    <property type="term" value="P:lipopolysaccharide biosynthetic process"/>
    <property type="evidence" value="ECO:0007669"/>
    <property type="project" value="TreeGrafter"/>
</dbReference>
<evidence type="ECO:0000313" key="5">
    <source>
        <dbReference type="Proteomes" id="UP000242886"/>
    </source>
</evidence>
<dbReference type="Pfam" id="PF13439">
    <property type="entry name" value="Glyco_transf_4"/>
    <property type="match status" value="1"/>
</dbReference>
<dbReference type="Gene3D" id="3.40.50.2000">
    <property type="entry name" value="Glycogen Phosphorylase B"/>
    <property type="match status" value="2"/>
</dbReference>
<gene>
    <name evidence="4" type="ORF">SDENCHOL_10592</name>
</gene>
<keyword evidence="1" id="KW-0808">Transferase</keyword>
<evidence type="ECO:0000313" key="4">
    <source>
        <dbReference type="EMBL" id="SMB22457.1"/>
    </source>
</evidence>
<organism evidence="4 5">
    <name type="scientific">Sterolibacterium denitrificans</name>
    <dbReference type="NCBI Taxonomy" id="157592"/>
    <lineage>
        <taxon>Bacteria</taxon>
        <taxon>Pseudomonadati</taxon>
        <taxon>Pseudomonadota</taxon>
        <taxon>Betaproteobacteria</taxon>
        <taxon>Nitrosomonadales</taxon>
        <taxon>Sterolibacteriaceae</taxon>
        <taxon>Sterolibacterium</taxon>
    </lineage>
</organism>
<evidence type="ECO:0000259" key="3">
    <source>
        <dbReference type="Pfam" id="PF13439"/>
    </source>
</evidence>
<dbReference type="FunFam" id="3.40.50.2000:FF:000119">
    <property type="entry name" value="Glycosyl transferase group 1"/>
    <property type="match status" value="1"/>
</dbReference>
<dbReference type="InterPro" id="IPR001296">
    <property type="entry name" value="Glyco_trans_1"/>
</dbReference>
<dbReference type="AlphaFoldDB" id="A0A7Z7HPH4"/>
<dbReference type="EMBL" id="LT837803">
    <property type="protein sequence ID" value="SMB22457.1"/>
    <property type="molecule type" value="Genomic_DNA"/>
</dbReference>
<dbReference type="CDD" id="cd03809">
    <property type="entry name" value="GT4_MtfB-like"/>
    <property type="match status" value="1"/>
</dbReference>
<dbReference type="SUPFAM" id="SSF53756">
    <property type="entry name" value="UDP-Glycosyltransferase/glycogen phosphorylase"/>
    <property type="match status" value="1"/>
</dbReference>
<protein>
    <submittedName>
        <fullName evidence="4">Glycosyltransferase</fullName>
    </submittedName>
</protein>
<evidence type="ECO:0000259" key="2">
    <source>
        <dbReference type="Pfam" id="PF00534"/>
    </source>
</evidence>
<dbReference type="PANTHER" id="PTHR46401:SF2">
    <property type="entry name" value="GLYCOSYLTRANSFERASE WBBK-RELATED"/>
    <property type="match status" value="1"/>
</dbReference>